<gene>
    <name evidence="1" type="ORF">METZ01_LOCUS13187</name>
</gene>
<dbReference type="EMBL" id="UINC01000736">
    <property type="protein sequence ID" value="SUZ60333.1"/>
    <property type="molecule type" value="Genomic_DNA"/>
</dbReference>
<accession>A0A381P3X8</accession>
<organism evidence="1">
    <name type="scientific">marine metagenome</name>
    <dbReference type="NCBI Taxonomy" id="408172"/>
    <lineage>
        <taxon>unclassified sequences</taxon>
        <taxon>metagenomes</taxon>
        <taxon>ecological metagenomes</taxon>
    </lineage>
</organism>
<name>A0A381P3X8_9ZZZZ</name>
<reference evidence="1" key="1">
    <citation type="submission" date="2018-05" db="EMBL/GenBank/DDBJ databases">
        <authorList>
            <person name="Lanie J.A."/>
            <person name="Ng W.-L."/>
            <person name="Kazmierczak K.M."/>
            <person name="Andrzejewski T.M."/>
            <person name="Davidsen T.M."/>
            <person name="Wayne K.J."/>
            <person name="Tettelin H."/>
            <person name="Glass J.I."/>
            <person name="Rusch D."/>
            <person name="Podicherti R."/>
            <person name="Tsui H.-C.T."/>
            <person name="Winkler M.E."/>
        </authorList>
    </citation>
    <scope>NUCLEOTIDE SEQUENCE</scope>
</reference>
<sequence length="47" mass="5464">MPTDQESLVLNNGPNYLSCATDFSEQERSKRAVNTYCTHTGVKWWRE</sequence>
<dbReference type="AlphaFoldDB" id="A0A381P3X8"/>
<evidence type="ECO:0000313" key="1">
    <source>
        <dbReference type="EMBL" id="SUZ60333.1"/>
    </source>
</evidence>
<protein>
    <submittedName>
        <fullName evidence="1">Uncharacterized protein</fullName>
    </submittedName>
</protein>
<proteinExistence type="predicted"/>